<comment type="similarity">
    <text evidence="1">Belongs to the WEB family.</text>
</comment>
<dbReference type="STRING" id="1590841.A0A2R6R6E0"/>
<dbReference type="InParanoid" id="A0A2R6R6E0"/>
<evidence type="ECO:0000256" key="2">
    <source>
        <dbReference type="ARBA" id="ARBA00023054"/>
    </source>
</evidence>
<feature type="coiled-coil region" evidence="3">
    <location>
        <begin position="26"/>
        <end position="53"/>
    </location>
</feature>
<evidence type="ECO:0000256" key="4">
    <source>
        <dbReference type="SAM" id="MobiDB-lite"/>
    </source>
</evidence>
<gene>
    <name evidence="5" type="ORF">CEY00_Acc10610</name>
</gene>
<dbReference type="PANTHER" id="PTHR32054">
    <property type="entry name" value="HEAVY CHAIN, PUTATIVE, EXPRESSED-RELATED-RELATED"/>
    <property type="match status" value="1"/>
</dbReference>
<keyword evidence="6" id="KW-1185">Reference proteome</keyword>
<feature type="coiled-coil region" evidence="3">
    <location>
        <begin position="113"/>
        <end position="147"/>
    </location>
</feature>
<evidence type="ECO:0000313" key="5">
    <source>
        <dbReference type="EMBL" id="PSS21562.1"/>
    </source>
</evidence>
<feature type="compositionally biased region" description="Basic residues" evidence="4">
    <location>
        <begin position="293"/>
        <end position="302"/>
    </location>
</feature>
<evidence type="ECO:0000256" key="1">
    <source>
        <dbReference type="ARBA" id="ARBA00005485"/>
    </source>
</evidence>
<dbReference type="AlphaFoldDB" id="A0A2R6R6E0"/>
<dbReference type="GO" id="GO:0009904">
    <property type="term" value="P:chloroplast accumulation movement"/>
    <property type="evidence" value="ECO:0007669"/>
    <property type="project" value="TreeGrafter"/>
</dbReference>
<name>A0A2R6R6E0_ACTCC</name>
<protein>
    <submittedName>
        <fullName evidence="5">Spindle pole body component like</fullName>
    </submittedName>
</protein>
<reference evidence="6" key="2">
    <citation type="journal article" date="2018" name="BMC Genomics">
        <title>A manually annotated Actinidia chinensis var. chinensis (kiwifruit) genome highlights the challenges associated with draft genomes and gene prediction in plants.</title>
        <authorList>
            <person name="Pilkington S.M."/>
            <person name="Crowhurst R."/>
            <person name="Hilario E."/>
            <person name="Nardozza S."/>
            <person name="Fraser L."/>
            <person name="Peng Y."/>
            <person name="Gunaseelan K."/>
            <person name="Simpson R."/>
            <person name="Tahir J."/>
            <person name="Deroles S.C."/>
            <person name="Templeton K."/>
            <person name="Luo Z."/>
            <person name="Davy M."/>
            <person name="Cheng C."/>
            <person name="McNeilage M."/>
            <person name="Scaglione D."/>
            <person name="Liu Y."/>
            <person name="Zhang Q."/>
            <person name="Datson P."/>
            <person name="De Silva N."/>
            <person name="Gardiner S.E."/>
            <person name="Bassett H."/>
            <person name="Chagne D."/>
            <person name="McCallum J."/>
            <person name="Dzierzon H."/>
            <person name="Deng C."/>
            <person name="Wang Y.Y."/>
            <person name="Barron L."/>
            <person name="Manako K."/>
            <person name="Bowen J."/>
            <person name="Foster T.M."/>
            <person name="Erridge Z.A."/>
            <person name="Tiffin H."/>
            <person name="Waite C.N."/>
            <person name="Davies K.M."/>
            <person name="Grierson E.P."/>
            <person name="Laing W.A."/>
            <person name="Kirk R."/>
            <person name="Chen X."/>
            <person name="Wood M."/>
            <person name="Montefiori M."/>
            <person name="Brummell D.A."/>
            <person name="Schwinn K.E."/>
            <person name="Catanach A."/>
            <person name="Fullerton C."/>
            <person name="Li D."/>
            <person name="Meiyalaghan S."/>
            <person name="Nieuwenhuizen N."/>
            <person name="Read N."/>
            <person name="Prakash R."/>
            <person name="Hunter D."/>
            <person name="Zhang H."/>
            <person name="McKenzie M."/>
            <person name="Knabel M."/>
            <person name="Harris A."/>
            <person name="Allan A.C."/>
            <person name="Gleave A."/>
            <person name="Chen A."/>
            <person name="Janssen B.J."/>
            <person name="Plunkett B."/>
            <person name="Ampomah-Dwamena C."/>
            <person name="Voogd C."/>
            <person name="Leif D."/>
            <person name="Lafferty D."/>
            <person name="Souleyre E.J.F."/>
            <person name="Varkonyi-Gasic E."/>
            <person name="Gambi F."/>
            <person name="Hanley J."/>
            <person name="Yao J.L."/>
            <person name="Cheung J."/>
            <person name="David K.M."/>
            <person name="Warren B."/>
            <person name="Marsh K."/>
            <person name="Snowden K.C."/>
            <person name="Lin-Wang K."/>
            <person name="Brian L."/>
            <person name="Martinez-Sanchez M."/>
            <person name="Wang M."/>
            <person name="Ileperuma N."/>
            <person name="Macnee N."/>
            <person name="Campin R."/>
            <person name="McAtee P."/>
            <person name="Drummond R.S.M."/>
            <person name="Espley R.V."/>
            <person name="Ireland H.S."/>
            <person name="Wu R."/>
            <person name="Atkinson R.G."/>
            <person name="Karunairetnam S."/>
            <person name="Bulley S."/>
            <person name="Chunkath S."/>
            <person name="Hanley Z."/>
            <person name="Storey R."/>
            <person name="Thrimawithana A.H."/>
            <person name="Thomson S."/>
            <person name="David C."/>
            <person name="Testolin R."/>
            <person name="Huang H."/>
            <person name="Hellens R.P."/>
            <person name="Schaffer R.J."/>
        </authorList>
    </citation>
    <scope>NUCLEOTIDE SEQUENCE [LARGE SCALE GENOMIC DNA]</scope>
    <source>
        <strain evidence="6">cv. Red5</strain>
    </source>
</reference>
<accession>A0A2R6R6E0</accession>
<dbReference type="GO" id="GO:0009903">
    <property type="term" value="P:chloroplast avoidance movement"/>
    <property type="evidence" value="ECO:0007669"/>
    <property type="project" value="TreeGrafter"/>
</dbReference>
<proteinExistence type="inferred from homology"/>
<feature type="compositionally biased region" description="Polar residues" evidence="4">
    <location>
        <begin position="281"/>
        <end position="292"/>
    </location>
</feature>
<dbReference type="OMA" id="INCSEME"/>
<organism evidence="5 6">
    <name type="scientific">Actinidia chinensis var. chinensis</name>
    <name type="common">Chinese soft-hair kiwi</name>
    <dbReference type="NCBI Taxonomy" id="1590841"/>
    <lineage>
        <taxon>Eukaryota</taxon>
        <taxon>Viridiplantae</taxon>
        <taxon>Streptophyta</taxon>
        <taxon>Embryophyta</taxon>
        <taxon>Tracheophyta</taxon>
        <taxon>Spermatophyta</taxon>
        <taxon>Magnoliopsida</taxon>
        <taxon>eudicotyledons</taxon>
        <taxon>Gunneridae</taxon>
        <taxon>Pentapetalae</taxon>
        <taxon>asterids</taxon>
        <taxon>Ericales</taxon>
        <taxon>Actinidiaceae</taxon>
        <taxon>Actinidia</taxon>
    </lineage>
</organism>
<comment type="caution">
    <text evidence="5">The sequence shown here is derived from an EMBL/GenBank/DDBJ whole genome shotgun (WGS) entry which is preliminary data.</text>
</comment>
<dbReference type="GO" id="GO:0005829">
    <property type="term" value="C:cytosol"/>
    <property type="evidence" value="ECO:0007669"/>
    <property type="project" value="TreeGrafter"/>
</dbReference>
<reference evidence="5 6" key="1">
    <citation type="submission" date="2017-07" db="EMBL/GenBank/DDBJ databases">
        <title>An improved, manually edited Actinidia chinensis var. chinensis (kiwifruit) genome highlights the challenges associated with draft genomes and gene prediction in plants.</title>
        <authorList>
            <person name="Pilkington S."/>
            <person name="Crowhurst R."/>
            <person name="Hilario E."/>
            <person name="Nardozza S."/>
            <person name="Fraser L."/>
            <person name="Peng Y."/>
            <person name="Gunaseelan K."/>
            <person name="Simpson R."/>
            <person name="Tahir J."/>
            <person name="Deroles S."/>
            <person name="Templeton K."/>
            <person name="Luo Z."/>
            <person name="Davy M."/>
            <person name="Cheng C."/>
            <person name="Mcneilage M."/>
            <person name="Scaglione D."/>
            <person name="Liu Y."/>
            <person name="Zhang Q."/>
            <person name="Datson P."/>
            <person name="De Silva N."/>
            <person name="Gardiner S."/>
            <person name="Bassett H."/>
            <person name="Chagne D."/>
            <person name="Mccallum J."/>
            <person name="Dzierzon H."/>
            <person name="Deng C."/>
            <person name="Wang Y.-Y."/>
            <person name="Barron N."/>
            <person name="Manako K."/>
            <person name="Bowen J."/>
            <person name="Foster T."/>
            <person name="Erridge Z."/>
            <person name="Tiffin H."/>
            <person name="Waite C."/>
            <person name="Davies K."/>
            <person name="Grierson E."/>
            <person name="Laing W."/>
            <person name="Kirk R."/>
            <person name="Chen X."/>
            <person name="Wood M."/>
            <person name="Montefiori M."/>
            <person name="Brummell D."/>
            <person name="Schwinn K."/>
            <person name="Catanach A."/>
            <person name="Fullerton C."/>
            <person name="Li D."/>
            <person name="Meiyalaghan S."/>
            <person name="Nieuwenhuizen N."/>
            <person name="Read N."/>
            <person name="Prakash R."/>
            <person name="Hunter D."/>
            <person name="Zhang H."/>
            <person name="Mckenzie M."/>
            <person name="Knabel M."/>
            <person name="Harris A."/>
            <person name="Allan A."/>
            <person name="Chen A."/>
            <person name="Janssen B."/>
            <person name="Plunkett B."/>
            <person name="Dwamena C."/>
            <person name="Voogd C."/>
            <person name="Leif D."/>
            <person name="Lafferty D."/>
            <person name="Souleyre E."/>
            <person name="Varkonyi-Gasic E."/>
            <person name="Gambi F."/>
            <person name="Hanley J."/>
            <person name="Yao J.-L."/>
            <person name="Cheung J."/>
            <person name="David K."/>
            <person name="Warren B."/>
            <person name="Marsh K."/>
            <person name="Snowden K."/>
            <person name="Lin-Wang K."/>
            <person name="Brian L."/>
            <person name="Martinez-Sanchez M."/>
            <person name="Wang M."/>
            <person name="Ileperuma N."/>
            <person name="Macnee N."/>
            <person name="Campin R."/>
            <person name="Mcatee P."/>
            <person name="Drummond R."/>
            <person name="Espley R."/>
            <person name="Ireland H."/>
            <person name="Wu R."/>
            <person name="Atkinson R."/>
            <person name="Karunairetnam S."/>
            <person name="Bulley S."/>
            <person name="Chunkath S."/>
            <person name="Hanley Z."/>
            <person name="Storey R."/>
            <person name="Thrimawithana A."/>
            <person name="Thomson S."/>
            <person name="David C."/>
            <person name="Testolin R."/>
        </authorList>
    </citation>
    <scope>NUCLEOTIDE SEQUENCE [LARGE SCALE GENOMIC DNA]</scope>
    <source>
        <strain evidence="6">cv. Red5</strain>
        <tissue evidence="5">Young leaf</tissue>
    </source>
</reference>
<dbReference type="OrthoDB" id="852135at2759"/>
<feature type="region of interest" description="Disordered" evidence="4">
    <location>
        <begin position="246"/>
        <end position="302"/>
    </location>
</feature>
<dbReference type="InterPro" id="IPR008545">
    <property type="entry name" value="Web"/>
</dbReference>
<dbReference type="Gramene" id="PSS21562">
    <property type="protein sequence ID" value="PSS21562"/>
    <property type="gene ID" value="CEY00_Acc10610"/>
</dbReference>
<keyword evidence="2 3" id="KW-0175">Coiled coil</keyword>
<evidence type="ECO:0000313" key="6">
    <source>
        <dbReference type="Proteomes" id="UP000241394"/>
    </source>
</evidence>
<dbReference type="PANTHER" id="PTHR32054:SF70">
    <property type="entry name" value="OS07G0620100 PROTEIN"/>
    <property type="match status" value="1"/>
</dbReference>
<dbReference type="Pfam" id="PF05701">
    <property type="entry name" value="WEMBL"/>
    <property type="match status" value="1"/>
</dbReference>
<dbReference type="Proteomes" id="UP000241394">
    <property type="component" value="Chromosome LG9"/>
</dbReference>
<sequence>MDSYNQTSMRSYSLGYKARDSEDSSNNILEINMSQLQQIREQLKTAKDEATQSWLDSRTLVDELENLKSGLAATKNQISMSNIAIPELESHLEMTDTSTRSKKEEELKLRTKINEFNQAVDQTSADIEQLKMEKDEELRTRSELKQVLRLQRQTLRALQLTIRATRLESEAFGSSAGDALCYINHSETDNTTVKLTHEEYYALTRRAKEETSLADWRVSVSTEQRLVAEASRDSALRRLKEPQTDNKLRKRKTKEKVKANITQDAEQDSKLGVRAQAKLTAESSQGKLQQQMRRSRSNSKKIVKEKKPSIFVRIHTYLVRKITILFG</sequence>
<evidence type="ECO:0000256" key="3">
    <source>
        <dbReference type="SAM" id="Coils"/>
    </source>
</evidence>
<dbReference type="EMBL" id="NKQK01000009">
    <property type="protein sequence ID" value="PSS21562.1"/>
    <property type="molecule type" value="Genomic_DNA"/>
</dbReference>